<gene>
    <name evidence="19" type="primary">addA</name>
    <name evidence="19" type="ORF">GRI58_10430</name>
</gene>
<evidence type="ECO:0000313" key="20">
    <source>
        <dbReference type="Proteomes" id="UP000439780"/>
    </source>
</evidence>
<name>A0A845AL20_9SPHN</name>
<evidence type="ECO:0000256" key="4">
    <source>
        <dbReference type="ARBA" id="ARBA00022801"/>
    </source>
</evidence>
<comment type="catalytic activity">
    <reaction evidence="11">
        <text>Couples ATP hydrolysis with the unwinding of duplex DNA by translocating in the 3'-5' direction.</text>
        <dbReference type="EC" id="5.6.2.4"/>
    </reaction>
</comment>
<evidence type="ECO:0000256" key="15">
    <source>
        <dbReference type="PROSITE-ProRule" id="PRU00560"/>
    </source>
</evidence>
<dbReference type="GO" id="GO:0005829">
    <property type="term" value="C:cytosol"/>
    <property type="evidence" value="ECO:0007669"/>
    <property type="project" value="TreeGrafter"/>
</dbReference>
<evidence type="ECO:0000256" key="11">
    <source>
        <dbReference type="ARBA" id="ARBA00034617"/>
    </source>
</evidence>
<dbReference type="InterPro" id="IPR000212">
    <property type="entry name" value="DNA_helicase_UvrD/REP"/>
</dbReference>
<dbReference type="GO" id="GO:0000725">
    <property type="term" value="P:recombinational repair"/>
    <property type="evidence" value="ECO:0007669"/>
    <property type="project" value="TreeGrafter"/>
</dbReference>
<evidence type="ECO:0000256" key="2">
    <source>
        <dbReference type="ARBA" id="ARBA00022741"/>
    </source>
</evidence>
<dbReference type="GO" id="GO:0043138">
    <property type="term" value="F:3'-5' DNA helicase activity"/>
    <property type="evidence" value="ECO:0007669"/>
    <property type="project" value="UniProtKB-EC"/>
</dbReference>
<dbReference type="Proteomes" id="UP000439780">
    <property type="component" value="Unassembled WGS sequence"/>
</dbReference>
<feature type="region of interest" description="Disordered" evidence="16">
    <location>
        <begin position="950"/>
        <end position="981"/>
    </location>
</feature>
<keyword evidence="6" id="KW-0269">Exonuclease</keyword>
<keyword evidence="7 15" id="KW-0067">ATP-binding</keyword>
<feature type="domain" description="UvrD-like helicase C-terminal" evidence="18">
    <location>
        <begin position="513"/>
        <end position="799"/>
    </location>
</feature>
<keyword evidence="5 15" id="KW-0347">Helicase</keyword>
<dbReference type="InterPro" id="IPR014017">
    <property type="entry name" value="DNA_helicase_UvrD-like_C"/>
</dbReference>
<dbReference type="Pfam" id="PF12705">
    <property type="entry name" value="PDDEXK_1"/>
    <property type="match status" value="1"/>
</dbReference>
<feature type="domain" description="UvrD-like helicase ATP-binding" evidence="17">
    <location>
        <begin position="5"/>
        <end position="495"/>
    </location>
</feature>
<dbReference type="PANTHER" id="PTHR11070">
    <property type="entry name" value="UVRD / RECB / PCRA DNA HELICASE FAMILY MEMBER"/>
    <property type="match status" value="1"/>
</dbReference>
<proteinExistence type="predicted"/>
<keyword evidence="8" id="KW-0238">DNA-binding</keyword>
<evidence type="ECO:0000256" key="8">
    <source>
        <dbReference type="ARBA" id="ARBA00023125"/>
    </source>
</evidence>
<evidence type="ECO:0000256" key="7">
    <source>
        <dbReference type="ARBA" id="ARBA00022840"/>
    </source>
</evidence>
<dbReference type="InterPro" id="IPR027417">
    <property type="entry name" value="P-loop_NTPase"/>
</dbReference>
<sequence length="1163" mass="126363">MSGAVYPLHDKQRDAVDPRDSVWLSASAGTGKTQVLSARVLRLLLEPSTQPSDILCLTFTKAGAAEMAVRVNQVLARWVRMDDAQLGRELGYLGGSADPETRARARSLFASVLDCPGGGLRIDTIHAFAQYLISAFPGEAGVLPGVRALEDRERALLSDEVLTQLVVDARRSGDTATLDALGDMSRRKGPDGVKRWLMRCAGAADLWNGPGGWQPPMRARVCQLLGIANDADEQTLVALCGDDSFDLASLRQCLAHYGEWKAASGAKAVEAIGAWLDCDAPARLATLGQLADALFFKNGNPKLPKNADPAFAAASARVGDHIAAIRELALLIELADFLTAQLEVGRRFSLMWEEAKQRDGLVDFDDLIRRAARLLSDANLGPWIRFKLDRQFDHILIDEAQDTNAAQWAIIDALTDDFFSGEGVHGDRLRTIFTVGDVKQAIFGFQGTSPRNFTQARERVANRMARSAEAAQELRGGPNLRPLQDLDLERSFRTAEAILAFVDKAIAMIGPPSFGLEKAPPDHIGESRPGLVAQWNLIIDGSSEAEEEAQHDWLARHDRTLADKIARQVAQWLDPDGAGLPLVKGEKPGTARRAGPGDIMVLVRKRRELASLIVARLYAHGVPVAGVDRLRLGAPLAVQDLMAALRFAVQPLDDLNLANLLVSPLIGWTQEELLEEAYRPNRKRLWHHLREADGGVAGAAVDKLRTILARADFDSPQALLHWLLTGPFDARRRLVARLGVEANDPIDELLNAASAYASAHTASLQGFIRWFDAGEGELKREAGEAGDLVRVMTVHGSKGLQAPIVILADAAIAPDSPGELELFETSLGEETGRAVPLPALSKEQRVGPIAAAHEQAAARELEEHWRLLYVAMTRAEEALFIAGSLGPRDARRGEAHEDSWYARLSLLFEDEPLEDPIWGARREWGALTTLVPQSAAQGADAAIDQPTWLERPAPEEPRPPRPLAPSGLGEIEASDPPLPPEGARIAARRGVLIHGLLERLPNVAPADREERGTVWLARQAADVDASERKAMLDSALAVLDDPSFADIFAPDSLAEIPLAAIVGGRVVAGTADRLLVSQTEVKVVDFKTSRRPPLRVEDVPEATLRQMAAYVAALEAIYPGRTVTAGLLYTQTPQLIALPRTLIEEYKGRLMAGEESFARSRIE</sequence>
<dbReference type="EC" id="5.6.2.4" evidence="12"/>
<dbReference type="GO" id="GO:0033202">
    <property type="term" value="C:DNA helicase complex"/>
    <property type="evidence" value="ECO:0007669"/>
    <property type="project" value="TreeGrafter"/>
</dbReference>
<dbReference type="PROSITE" id="PS51198">
    <property type="entry name" value="UVRD_HELICASE_ATP_BIND"/>
    <property type="match status" value="1"/>
</dbReference>
<evidence type="ECO:0000256" key="13">
    <source>
        <dbReference type="ARBA" id="ARBA00034923"/>
    </source>
</evidence>
<evidence type="ECO:0000313" key="19">
    <source>
        <dbReference type="EMBL" id="MXP29236.1"/>
    </source>
</evidence>
<dbReference type="NCBIfam" id="TIGR02784">
    <property type="entry name" value="addA_alphas"/>
    <property type="match status" value="1"/>
</dbReference>
<evidence type="ECO:0000259" key="18">
    <source>
        <dbReference type="PROSITE" id="PS51217"/>
    </source>
</evidence>
<evidence type="ECO:0000256" key="6">
    <source>
        <dbReference type="ARBA" id="ARBA00022839"/>
    </source>
</evidence>
<dbReference type="Gene3D" id="3.90.320.10">
    <property type="match status" value="1"/>
</dbReference>
<dbReference type="InterPro" id="IPR011604">
    <property type="entry name" value="PDDEXK-like_dom_sf"/>
</dbReference>
<evidence type="ECO:0000256" key="10">
    <source>
        <dbReference type="ARBA" id="ARBA00023235"/>
    </source>
</evidence>
<dbReference type="Gene3D" id="1.10.486.10">
    <property type="entry name" value="PCRA, domain 4"/>
    <property type="match status" value="1"/>
</dbReference>
<keyword evidence="2 15" id="KW-0547">Nucleotide-binding</keyword>
<comment type="catalytic activity">
    <reaction evidence="14">
        <text>ATP + H2O = ADP + phosphate + H(+)</text>
        <dbReference type="Rhea" id="RHEA:13065"/>
        <dbReference type="ChEBI" id="CHEBI:15377"/>
        <dbReference type="ChEBI" id="CHEBI:15378"/>
        <dbReference type="ChEBI" id="CHEBI:30616"/>
        <dbReference type="ChEBI" id="CHEBI:43474"/>
        <dbReference type="ChEBI" id="CHEBI:456216"/>
        <dbReference type="EC" id="5.6.2.4"/>
    </reaction>
</comment>
<reference evidence="19 20" key="1">
    <citation type="submission" date="2019-12" db="EMBL/GenBank/DDBJ databases">
        <title>Genomic-based taxomic classification of the family Erythrobacteraceae.</title>
        <authorList>
            <person name="Xu L."/>
        </authorList>
    </citation>
    <scope>NUCLEOTIDE SEQUENCE [LARGE SCALE GENOMIC DNA]</scope>
    <source>
        <strain evidence="19 20">KEMB 9005-328</strain>
    </source>
</reference>
<dbReference type="EMBL" id="WTYA01000007">
    <property type="protein sequence ID" value="MXP29236.1"/>
    <property type="molecule type" value="Genomic_DNA"/>
</dbReference>
<evidence type="ECO:0000256" key="14">
    <source>
        <dbReference type="ARBA" id="ARBA00048988"/>
    </source>
</evidence>
<evidence type="ECO:0000256" key="16">
    <source>
        <dbReference type="SAM" id="MobiDB-lite"/>
    </source>
</evidence>
<dbReference type="InterPro" id="IPR014151">
    <property type="entry name" value="DNA_helicase_AddA"/>
</dbReference>
<dbReference type="SUPFAM" id="SSF52540">
    <property type="entry name" value="P-loop containing nucleoside triphosphate hydrolases"/>
    <property type="match status" value="1"/>
</dbReference>
<dbReference type="InterPro" id="IPR011335">
    <property type="entry name" value="Restrct_endonuc-II-like"/>
</dbReference>
<keyword evidence="20" id="KW-1185">Reference proteome</keyword>
<dbReference type="OrthoDB" id="9810135at2"/>
<keyword evidence="4 15" id="KW-0378">Hydrolase</keyword>
<protein>
    <recommendedName>
        <fullName evidence="12">DNA 3'-5' helicase</fullName>
        <ecNumber evidence="12">5.6.2.4</ecNumber>
    </recommendedName>
    <alternativeName>
        <fullName evidence="13">DNA 3'-5' helicase II</fullName>
    </alternativeName>
</protein>
<dbReference type="Pfam" id="PF00580">
    <property type="entry name" value="UvrD-helicase"/>
    <property type="match status" value="1"/>
</dbReference>
<dbReference type="InterPro" id="IPR038726">
    <property type="entry name" value="PDDEXK_AddAB-type"/>
</dbReference>
<evidence type="ECO:0000259" key="17">
    <source>
        <dbReference type="PROSITE" id="PS51198"/>
    </source>
</evidence>
<keyword evidence="10" id="KW-0413">Isomerase</keyword>
<evidence type="ECO:0000256" key="5">
    <source>
        <dbReference type="ARBA" id="ARBA00022806"/>
    </source>
</evidence>
<evidence type="ECO:0000256" key="9">
    <source>
        <dbReference type="ARBA" id="ARBA00023204"/>
    </source>
</evidence>
<dbReference type="SUPFAM" id="SSF52980">
    <property type="entry name" value="Restriction endonuclease-like"/>
    <property type="match status" value="1"/>
</dbReference>
<evidence type="ECO:0000256" key="12">
    <source>
        <dbReference type="ARBA" id="ARBA00034808"/>
    </source>
</evidence>
<dbReference type="GO" id="GO:0004527">
    <property type="term" value="F:exonuclease activity"/>
    <property type="evidence" value="ECO:0007669"/>
    <property type="project" value="UniProtKB-KW"/>
</dbReference>
<dbReference type="Gene3D" id="3.40.50.300">
    <property type="entry name" value="P-loop containing nucleotide triphosphate hydrolases"/>
    <property type="match status" value="4"/>
</dbReference>
<dbReference type="PANTHER" id="PTHR11070:SF2">
    <property type="entry name" value="ATP-DEPENDENT DNA HELICASE SRS2"/>
    <property type="match status" value="1"/>
</dbReference>
<evidence type="ECO:0000256" key="3">
    <source>
        <dbReference type="ARBA" id="ARBA00022763"/>
    </source>
</evidence>
<dbReference type="GO" id="GO:0003677">
    <property type="term" value="F:DNA binding"/>
    <property type="evidence" value="ECO:0007669"/>
    <property type="project" value="UniProtKB-KW"/>
</dbReference>
<dbReference type="PROSITE" id="PS51217">
    <property type="entry name" value="UVRD_HELICASE_CTER"/>
    <property type="match status" value="1"/>
</dbReference>
<accession>A0A845AL20</accession>
<keyword evidence="3" id="KW-0227">DNA damage</keyword>
<keyword evidence="9" id="KW-0234">DNA repair</keyword>
<keyword evidence="1" id="KW-0540">Nuclease</keyword>
<dbReference type="Pfam" id="PF13361">
    <property type="entry name" value="UvrD_C"/>
    <property type="match status" value="1"/>
</dbReference>
<evidence type="ECO:0000256" key="1">
    <source>
        <dbReference type="ARBA" id="ARBA00022722"/>
    </source>
</evidence>
<dbReference type="InterPro" id="IPR014016">
    <property type="entry name" value="UvrD-like_ATP-bd"/>
</dbReference>
<feature type="binding site" evidence="15">
    <location>
        <begin position="26"/>
        <end position="33"/>
    </location>
    <ligand>
        <name>ATP</name>
        <dbReference type="ChEBI" id="CHEBI:30616"/>
    </ligand>
</feature>
<dbReference type="GO" id="GO:0005524">
    <property type="term" value="F:ATP binding"/>
    <property type="evidence" value="ECO:0007669"/>
    <property type="project" value="UniProtKB-UniRule"/>
</dbReference>
<organism evidence="19 20">
    <name type="scientific">Qipengyuania algicida</name>
    <dbReference type="NCBI Taxonomy" id="1836209"/>
    <lineage>
        <taxon>Bacteria</taxon>
        <taxon>Pseudomonadati</taxon>
        <taxon>Pseudomonadota</taxon>
        <taxon>Alphaproteobacteria</taxon>
        <taxon>Sphingomonadales</taxon>
        <taxon>Erythrobacteraceae</taxon>
        <taxon>Qipengyuania</taxon>
    </lineage>
</organism>
<dbReference type="AlphaFoldDB" id="A0A845AL20"/>
<comment type="caution">
    <text evidence="19">The sequence shown here is derived from an EMBL/GenBank/DDBJ whole genome shotgun (WGS) entry which is preliminary data.</text>
</comment>
<dbReference type="RefSeq" id="WP_160753527.1">
    <property type="nucleotide sequence ID" value="NZ_WTYA01000007.1"/>
</dbReference>